<evidence type="ECO:0000313" key="3">
    <source>
        <dbReference type="Proteomes" id="UP000033423"/>
    </source>
</evidence>
<keyword evidence="3" id="KW-1185">Reference proteome</keyword>
<comment type="caution">
    <text evidence="2">The sequence shown here is derived from an EMBL/GenBank/DDBJ whole genome shotgun (WGS) entry which is preliminary data.</text>
</comment>
<evidence type="ECO:0000259" key="1">
    <source>
        <dbReference type="Pfam" id="PF00149"/>
    </source>
</evidence>
<dbReference type="PANTHER" id="PTHR31302">
    <property type="entry name" value="TRANSMEMBRANE PROTEIN WITH METALLOPHOSPHOESTERASE DOMAIN-RELATED"/>
    <property type="match status" value="1"/>
</dbReference>
<dbReference type="AlphaFoldDB" id="A0A0F3GU05"/>
<dbReference type="InterPro" id="IPR029052">
    <property type="entry name" value="Metallo-depent_PP-like"/>
</dbReference>
<gene>
    <name evidence="2" type="ORF">MBAV_002486</name>
</gene>
<dbReference type="InterPro" id="IPR051158">
    <property type="entry name" value="Metallophosphoesterase_sf"/>
</dbReference>
<dbReference type="Proteomes" id="UP000033423">
    <property type="component" value="Unassembled WGS sequence"/>
</dbReference>
<dbReference type="Gene3D" id="3.60.21.10">
    <property type="match status" value="1"/>
</dbReference>
<dbReference type="EMBL" id="LACI01001072">
    <property type="protein sequence ID" value="KJU85321.1"/>
    <property type="molecule type" value="Genomic_DNA"/>
</dbReference>
<keyword evidence="2" id="KW-0378">Hydrolase</keyword>
<dbReference type="Pfam" id="PF00149">
    <property type="entry name" value="Metallophos"/>
    <property type="match status" value="1"/>
</dbReference>
<reference evidence="2 3" key="1">
    <citation type="submission" date="2015-02" db="EMBL/GenBank/DDBJ databases">
        <title>Single-cell genomics of uncultivated deep-branching MTB reveals a conserved set of magnetosome genes.</title>
        <authorList>
            <person name="Kolinko S."/>
            <person name="Richter M."/>
            <person name="Glockner F.O."/>
            <person name="Brachmann A."/>
            <person name="Schuler D."/>
        </authorList>
    </citation>
    <scope>NUCLEOTIDE SEQUENCE [LARGE SCALE GENOMIC DNA]</scope>
    <source>
        <strain evidence="2">TM-1</strain>
    </source>
</reference>
<dbReference type="GO" id="GO:0016787">
    <property type="term" value="F:hydrolase activity"/>
    <property type="evidence" value="ECO:0007669"/>
    <property type="project" value="UniProtKB-KW"/>
</dbReference>
<sequence length="479" mass="54298">MPEELMFSPEDQLGTIIKEYRDDTCSVDIRGVLLDYIEKTGENINNVLRMNNNLYDRFFLNNKDEGEFLLRSSLYSRETREVVKRQSEKIFPEVCTMIKKLEETDDKNPSARIEKLLADPSGYFDHSVDAIIWQLSDIHFGKDNQIEDNPRQLAALLTGIVRDFPKLKPDVIVISGDVTSVAQKSEFKQFYDFCEILSSFIWGKKIPHNILVVPGNHDIKWTKNGNTDKLSSFIKYLSKNAVCITPFGNDREDSPDGNVLVRRYNPNPDTVPPFAIITFEKLGIEFILLVSCYFSGTVPKEVQDLIKSLTDKSKIESLLRCDEGSVNREYILGLKDISINNNQTRIGVIHHNPIQYGPAPCANKFAPQLLEELRKRDTKILLHGHVHLDEDLSGNNRRPILNAQAYPIPCNTLTSVSVAGGQGMNIHIVGKDNNDSTVKKIHTLVWKLSTDSNFKKEVLSIRYSFTIKGNEITVSHGTP</sequence>
<dbReference type="InterPro" id="IPR004843">
    <property type="entry name" value="Calcineurin-like_PHP"/>
</dbReference>
<organism evidence="2 3">
    <name type="scientific">Candidatus Magnetobacterium bavaricum</name>
    <dbReference type="NCBI Taxonomy" id="29290"/>
    <lineage>
        <taxon>Bacteria</taxon>
        <taxon>Pseudomonadati</taxon>
        <taxon>Nitrospirota</taxon>
        <taxon>Thermodesulfovibrionia</taxon>
        <taxon>Thermodesulfovibrionales</taxon>
        <taxon>Candidatus Magnetobacteriaceae</taxon>
        <taxon>Candidatus Magnetobacterium</taxon>
    </lineage>
</organism>
<feature type="domain" description="Calcineurin-like phosphoesterase" evidence="1">
    <location>
        <begin position="132"/>
        <end position="387"/>
    </location>
</feature>
<dbReference type="PANTHER" id="PTHR31302:SF0">
    <property type="entry name" value="TRANSMEMBRANE PROTEIN WITH METALLOPHOSPHOESTERASE DOMAIN"/>
    <property type="match status" value="1"/>
</dbReference>
<dbReference type="SUPFAM" id="SSF56300">
    <property type="entry name" value="Metallo-dependent phosphatases"/>
    <property type="match status" value="1"/>
</dbReference>
<proteinExistence type="predicted"/>
<accession>A0A0F3GU05</accession>
<evidence type="ECO:0000313" key="2">
    <source>
        <dbReference type="EMBL" id="KJU85321.1"/>
    </source>
</evidence>
<protein>
    <submittedName>
        <fullName evidence="2">Phosphohydrolase</fullName>
    </submittedName>
</protein>
<name>A0A0F3GU05_9BACT</name>